<evidence type="ECO:0000313" key="1">
    <source>
        <dbReference type="EMBL" id="CAK9173238.1"/>
    </source>
</evidence>
<comment type="caution">
    <text evidence="1">The sequence shown here is derived from an EMBL/GenBank/DDBJ whole genome shotgun (WGS) entry which is preliminary data.</text>
</comment>
<name>A0ABC8TUR8_9AQUA</name>
<dbReference type="Proteomes" id="UP001642360">
    <property type="component" value="Unassembled WGS sequence"/>
</dbReference>
<keyword evidence="2" id="KW-1185">Reference proteome</keyword>
<sequence length="72" mass="7783">MSLENGGDGLFTSFARMLSNCCQNWRSSVGEECGMLSTKLLAKQPKYRGPANKPGVCQICHGSLSDRVICSL</sequence>
<protein>
    <submittedName>
        <fullName evidence="1">Uncharacterized protein</fullName>
    </submittedName>
</protein>
<evidence type="ECO:0000313" key="2">
    <source>
        <dbReference type="Proteomes" id="UP001642360"/>
    </source>
</evidence>
<accession>A0ABC8TUR8</accession>
<reference evidence="1 2" key="1">
    <citation type="submission" date="2024-02" db="EMBL/GenBank/DDBJ databases">
        <authorList>
            <person name="Vignale AGUSTIN F."/>
            <person name="Sosa J E."/>
            <person name="Modenutti C."/>
        </authorList>
    </citation>
    <scope>NUCLEOTIDE SEQUENCE [LARGE SCALE GENOMIC DNA]</scope>
</reference>
<gene>
    <name evidence="1" type="ORF">ILEXP_LOCUS42976</name>
</gene>
<organism evidence="1 2">
    <name type="scientific">Ilex paraguariensis</name>
    <name type="common">yerba mate</name>
    <dbReference type="NCBI Taxonomy" id="185542"/>
    <lineage>
        <taxon>Eukaryota</taxon>
        <taxon>Viridiplantae</taxon>
        <taxon>Streptophyta</taxon>
        <taxon>Embryophyta</taxon>
        <taxon>Tracheophyta</taxon>
        <taxon>Spermatophyta</taxon>
        <taxon>Magnoliopsida</taxon>
        <taxon>eudicotyledons</taxon>
        <taxon>Gunneridae</taxon>
        <taxon>Pentapetalae</taxon>
        <taxon>asterids</taxon>
        <taxon>campanulids</taxon>
        <taxon>Aquifoliales</taxon>
        <taxon>Aquifoliaceae</taxon>
        <taxon>Ilex</taxon>
    </lineage>
</organism>
<proteinExistence type="predicted"/>
<dbReference type="EMBL" id="CAUOFW020006168">
    <property type="protein sequence ID" value="CAK9173238.1"/>
    <property type="molecule type" value="Genomic_DNA"/>
</dbReference>
<dbReference type="AlphaFoldDB" id="A0ABC8TUR8"/>